<dbReference type="InterPro" id="IPR011011">
    <property type="entry name" value="Znf_FYVE_PHD"/>
</dbReference>
<protein>
    <recommendedName>
        <fullName evidence="4">Zinc finger PHD-type domain-containing protein</fullName>
    </recommendedName>
</protein>
<reference evidence="5" key="1">
    <citation type="journal article" date="2023" name="Insect Mol. Biol.">
        <title>Genome sequencing provides insights into the evolution of gene families encoding plant cell wall-degrading enzymes in longhorned beetles.</title>
        <authorList>
            <person name="Shin N.R."/>
            <person name="Okamura Y."/>
            <person name="Kirsch R."/>
            <person name="Pauchet Y."/>
        </authorList>
    </citation>
    <scope>NUCLEOTIDE SEQUENCE</scope>
    <source>
        <strain evidence="5">AMC_N1</strain>
    </source>
</reference>
<evidence type="ECO:0000313" key="6">
    <source>
        <dbReference type="Proteomes" id="UP001162162"/>
    </source>
</evidence>
<dbReference type="InterPro" id="IPR041306">
    <property type="entry name" value="C5HCH"/>
</dbReference>
<accession>A0AAV8X4Y6</accession>
<dbReference type="InterPro" id="IPR013083">
    <property type="entry name" value="Znf_RING/FYVE/PHD"/>
</dbReference>
<keyword evidence="2" id="KW-0863">Zinc-finger</keyword>
<evidence type="ECO:0000313" key="5">
    <source>
        <dbReference type="EMBL" id="KAJ8934032.1"/>
    </source>
</evidence>
<dbReference type="InterPro" id="IPR001965">
    <property type="entry name" value="Znf_PHD"/>
</dbReference>
<organism evidence="5 6">
    <name type="scientific">Aromia moschata</name>
    <dbReference type="NCBI Taxonomy" id="1265417"/>
    <lineage>
        <taxon>Eukaryota</taxon>
        <taxon>Metazoa</taxon>
        <taxon>Ecdysozoa</taxon>
        <taxon>Arthropoda</taxon>
        <taxon>Hexapoda</taxon>
        <taxon>Insecta</taxon>
        <taxon>Pterygota</taxon>
        <taxon>Neoptera</taxon>
        <taxon>Endopterygota</taxon>
        <taxon>Coleoptera</taxon>
        <taxon>Polyphaga</taxon>
        <taxon>Cucujiformia</taxon>
        <taxon>Chrysomeloidea</taxon>
        <taxon>Cerambycidae</taxon>
        <taxon>Cerambycinae</taxon>
        <taxon>Callichromatini</taxon>
        <taxon>Aromia</taxon>
    </lineage>
</organism>
<evidence type="ECO:0000256" key="1">
    <source>
        <dbReference type="ARBA" id="ARBA00022723"/>
    </source>
</evidence>
<dbReference type="EMBL" id="JAPWTK010001123">
    <property type="protein sequence ID" value="KAJ8934032.1"/>
    <property type="molecule type" value="Genomic_DNA"/>
</dbReference>
<feature type="domain" description="Zinc finger PHD-type" evidence="4">
    <location>
        <begin position="14"/>
        <end position="59"/>
    </location>
</feature>
<evidence type="ECO:0000256" key="3">
    <source>
        <dbReference type="ARBA" id="ARBA00022833"/>
    </source>
</evidence>
<dbReference type="SMART" id="SM00249">
    <property type="entry name" value="PHD"/>
    <property type="match status" value="1"/>
</dbReference>
<dbReference type="Gene3D" id="3.30.40.10">
    <property type="entry name" value="Zinc/RING finger domain, C3HC4 (zinc finger)"/>
    <property type="match status" value="1"/>
</dbReference>
<dbReference type="Proteomes" id="UP001162162">
    <property type="component" value="Unassembled WGS sequence"/>
</dbReference>
<comment type="caution">
    <text evidence="5">The sequence shown here is derived from an EMBL/GenBank/DDBJ whole genome shotgun (WGS) entry which is preliminary data.</text>
</comment>
<dbReference type="GO" id="GO:0008270">
    <property type="term" value="F:zinc ion binding"/>
    <property type="evidence" value="ECO:0007669"/>
    <property type="project" value="UniProtKB-KW"/>
</dbReference>
<dbReference type="AlphaFoldDB" id="A0AAV8X4Y6"/>
<dbReference type="SUPFAM" id="SSF57903">
    <property type="entry name" value="FYVE/PHD zinc finger"/>
    <property type="match status" value="1"/>
</dbReference>
<evidence type="ECO:0000256" key="2">
    <source>
        <dbReference type="ARBA" id="ARBA00022771"/>
    </source>
</evidence>
<dbReference type="Pfam" id="PF17982">
    <property type="entry name" value="C5HCH"/>
    <property type="match status" value="1"/>
</dbReference>
<proteinExistence type="predicted"/>
<evidence type="ECO:0000259" key="4">
    <source>
        <dbReference type="SMART" id="SM00249"/>
    </source>
</evidence>
<keyword evidence="1" id="KW-0479">Metal-binding</keyword>
<name>A0AAV8X4Y6_9CUCU</name>
<gene>
    <name evidence="5" type="ORF">NQ318_014203</name>
</gene>
<keyword evidence="3" id="KW-0862">Zinc</keyword>
<sequence length="121" mass="13983">MKKKTPLEPVIVHRCFVCGMKEKDVVPCNNKICNKAYHLKCLQMSEWPEGNKFICPWHNCNICSKLTIRCCVKCVSSFCPSHSEGNIRYDNILGFVCSIHDPTKISNEEPIKLRKKKIQKQ</sequence>
<keyword evidence="6" id="KW-1185">Reference proteome</keyword>